<dbReference type="RefSeq" id="XP_066705717.1">
    <property type="nucleotide sequence ID" value="XM_066836824.1"/>
</dbReference>
<name>A0ABR1QUF8_9PEZI</name>
<dbReference type="EMBL" id="JAQQWE010000001">
    <property type="protein sequence ID" value="KAK7966325.1"/>
    <property type="molecule type" value="Genomic_DNA"/>
</dbReference>
<gene>
    <name evidence="2" type="ORF">PG986_000602</name>
</gene>
<protein>
    <submittedName>
        <fullName evidence="2">Uncharacterized protein</fullName>
    </submittedName>
</protein>
<feature type="region of interest" description="Disordered" evidence="1">
    <location>
        <begin position="1"/>
        <end position="46"/>
    </location>
</feature>
<reference evidence="2 3" key="1">
    <citation type="submission" date="2023-01" db="EMBL/GenBank/DDBJ databases">
        <title>Analysis of 21 Apiospora genomes using comparative genomics revels a genus with tremendous synthesis potential of carbohydrate active enzymes and secondary metabolites.</title>
        <authorList>
            <person name="Sorensen T."/>
        </authorList>
    </citation>
    <scope>NUCLEOTIDE SEQUENCE [LARGE SCALE GENOMIC DNA]</scope>
    <source>
        <strain evidence="2 3">CBS 24483</strain>
    </source>
</reference>
<dbReference type="GeneID" id="92069886"/>
<feature type="compositionally biased region" description="Basic and acidic residues" evidence="1">
    <location>
        <begin position="11"/>
        <end position="31"/>
    </location>
</feature>
<sequence length="67" mass="7653">MQLASFMQGEAKTEREVSMDGRRARWEEGGGHRGWGRRNGRNGGPKKWALRRFPISLSSNPILLKWG</sequence>
<evidence type="ECO:0000256" key="1">
    <source>
        <dbReference type="SAM" id="MobiDB-lite"/>
    </source>
</evidence>
<dbReference type="Proteomes" id="UP001391051">
    <property type="component" value="Unassembled WGS sequence"/>
</dbReference>
<accession>A0ABR1QUF8</accession>
<organism evidence="2 3">
    <name type="scientific">Apiospora aurea</name>
    <dbReference type="NCBI Taxonomy" id="335848"/>
    <lineage>
        <taxon>Eukaryota</taxon>
        <taxon>Fungi</taxon>
        <taxon>Dikarya</taxon>
        <taxon>Ascomycota</taxon>
        <taxon>Pezizomycotina</taxon>
        <taxon>Sordariomycetes</taxon>
        <taxon>Xylariomycetidae</taxon>
        <taxon>Amphisphaeriales</taxon>
        <taxon>Apiosporaceae</taxon>
        <taxon>Apiospora</taxon>
    </lineage>
</organism>
<evidence type="ECO:0000313" key="3">
    <source>
        <dbReference type="Proteomes" id="UP001391051"/>
    </source>
</evidence>
<comment type="caution">
    <text evidence="2">The sequence shown here is derived from an EMBL/GenBank/DDBJ whole genome shotgun (WGS) entry which is preliminary data.</text>
</comment>
<keyword evidence="3" id="KW-1185">Reference proteome</keyword>
<proteinExistence type="predicted"/>
<evidence type="ECO:0000313" key="2">
    <source>
        <dbReference type="EMBL" id="KAK7966325.1"/>
    </source>
</evidence>